<dbReference type="InterPro" id="IPR014993">
    <property type="entry name" value="DUF1841"/>
</dbReference>
<evidence type="ECO:0008006" key="2">
    <source>
        <dbReference type="Google" id="ProtNLM"/>
    </source>
</evidence>
<gene>
    <name evidence="1" type="ORF">MNB_SUP05-SYMBIONT-4-1134</name>
</gene>
<protein>
    <recommendedName>
        <fullName evidence="2">DUF1841 domain-containing protein</fullName>
    </recommendedName>
</protein>
<evidence type="ECO:0000313" key="1">
    <source>
        <dbReference type="EMBL" id="SFV85564.1"/>
    </source>
</evidence>
<sequence>MLYTQDRTQQRQFLANAWQKFLDKKTLDPLEEQLTQVIEMHPEYHTYINNVESDYSPEQGEVNPFLHINLHLSLREQLSINQPIGIQNYYHKIVNKTKDLHESEHKMMDCIAEMIFSSQKNGAPMDHQAYMRCLQNQSQS</sequence>
<dbReference type="AlphaFoldDB" id="A0A1W1DVB4"/>
<accession>A0A1W1DVB4</accession>
<dbReference type="Pfam" id="PF08897">
    <property type="entry name" value="DUF1841"/>
    <property type="match status" value="1"/>
</dbReference>
<name>A0A1W1DVB4_9ZZZZ</name>
<organism evidence="1">
    <name type="scientific">hydrothermal vent metagenome</name>
    <dbReference type="NCBI Taxonomy" id="652676"/>
    <lineage>
        <taxon>unclassified sequences</taxon>
        <taxon>metagenomes</taxon>
        <taxon>ecological metagenomes</taxon>
    </lineage>
</organism>
<proteinExistence type="predicted"/>
<dbReference type="EMBL" id="FPHY01000036">
    <property type="protein sequence ID" value="SFV85564.1"/>
    <property type="molecule type" value="Genomic_DNA"/>
</dbReference>
<reference evidence="1" key="1">
    <citation type="submission" date="2016-10" db="EMBL/GenBank/DDBJ databases">
        <authorList>
            <person name="de Groot N.N."/>
        </authorList>
    </citation>
    <scope>NUCLEOTIDE SEQUENCE</scope>
</reference>